<reference evidence="3" key="1">
    <citation type="submission" date="2023-03" db="EMBL/GenBank/DDBJ databases">
        <title>Chromosome-scale reference genome and RAD-based genetic map of yellow starthistle (Centaurea solstitialis) reveal putative structural variation and QTLs associated with invader traits.</title>
        <authorList>
            <person name="Reatini B."/>
            <person name="Cang F.A."/>
            <person name="Jiang Q."/>
            <person name="Mckibben M.T.W."/>
            <person name="Barker M.S."/>
            <person name="Rieseberg L.H."/>
            <person name="Dlugosch K.M."/>
        </authorList>
    </citation>
    <scope>NUCLEOTIDE SEQUENCE</scope>
    <source>
        <strain evidence="3">CAN-66</strain>
        <tissue evidence="3">Leaf</tissue>
    </source>
</reference>
<proteinExistence type="predicted"/>
<keyword evidence="4" id="KW-1185">Reference proteome</keyword>
<feature type="region of interest" description="Disordered" evidence="1">
    <location>
        <begin position="455"/>
        <end position="496"/>
    </location>
</feature>
<dbReference type="Pfam" id="PF09331">
    <property type="entry name" value="DUF1985"/>
    <property type="match status" value="1"/>
</dbReference>
<sequence>MFLGLVKENYADKNRMDVAAYEFLTKEGEILRPSLTARSKVSYCALIRNRLTHQAQLIFRNTPFGSWLDLQMEYGDAMLVTCFLQQEVSVDGAGPKELHYLVGGNVRRFGREEFMLITGLPFGLLPNHSYVYGNALISRLFSNSVPTRCSQSQVFRVKINDVVKKWNDEFDRLADIDRVRVALIIMVELVFLGRQPHQYVSPEVVRVVEDLDRLSEYPWGSFVWSFTYNHMRGVFRRWQEVSSKISLSGFLLAFNIWILEMFPVSSRCYIRKERYPRGIRWERRIKMLQQQDVDRLLRVPNRRRERPHEILVADALELQQDWYIRSLEWLQNPLSVLPAKKTRDSVPRGQRADDGEGPSHRYAGDDPRDPIGWDVYRHRWEDLDTIKGDLQNVTTEQKKQREDIYRLTREIEQIKMSGRHSYSAPAHPPPFVYGSAPVHYSSHVSYPYKYHSRLSYGQQEIKDDQQEIQDDQPEFEDDQPEAESSASESHHVEPEI</sequence>
<organism evidence="3 4">
    <name type="scientific">Centaurea solstitialis</name>
    <name type="common">yellow star-thistle</name>
    <dbReference type="NCBI Taxonomy" id="347529"/>
    <lineage>
        <taxon>Eukaryota</taxon>
        <taxon>Viridiplantae</taxon>
        <taxon>Streptophyta</taxon>
        <taxon>Embryophyta</taxon>
        <taxon>Tracheophyta</taxon>
        <taxon>Spermatophyta</taxon>
        <taxon>Magnoliopsida</taxon>
        <taxon>eudicotyledons</taxon>
        <taxon>Gunneridae</taxon>
        <taxon>Pentapetalae</taxon>
        <taxon>asterids</taxon>
        <taxon>campanulids</taxon>
        <taxon>Asterales</taxon>
        <taxon>Asteraceae</taxon>
        <taxon>Carduoideae</taxon>
        <taxon>Cardueae</taxon>
        <taxon>Centaureinae</taxon>
        <taxon>Centaurea</taxon>
    </lineage>
</organism>
<gene>
    <name evidence="3" type="ORF">OSB04_011685</name>
</gene>
<evidence type="ECO:0000313" key="3">
    <source>
        <dbReference type="EMBL" id="KAJ9557071.1"/>
    </source>
</evidence>
<evidence type="ECO:0000259" key="2">
    <source>
        <dbReference type="Pfam" id="PF09331"/>
    </source>
</evidence>
<dbReference type="AlphaFoldDB" id="A0AA38TN12"/>
<dbReference type="InterPro" id="IPR015410">
    <property type="entry name" value="DUF1985"/>
</dbReference>
<dbReference type="PANTHER" id="PTHR48449">
    <property type="entry name" value="DUF1985 DOMAIN-CONTAINING PROTEIN"/>
    <property type="match status" value="1"/>
</dbReference>
<protein>
    <recommendedName>
        <fullName evidence="2">DUF1985 domain-containing protein</fullName>
    </recommendedName>
</protein>
<comment type="caution">
    <text evidence="3">The sequence shown here is derived from an EMBL/GenBank/DDBJ whole genome shotgun (WGS) entry which is preliminary data.</text>
</comment>
<feature type="compositionally biased region" description="Acidic residues" evidence="1">
    <location>
        <begin position="466"/>
        <end position="481"/>
    </location>
</feature>
<dbReference type="Proteomes" id="UP001172457">
    <property type="component" value="Chromosome 3"/>
</dbReference>
<accession>A0AA38TN12</accession>
<dbReference type="PANTHER" id="PTHR48449:SF1">
    <property type="entry name" value="DUF1985 DOMAIN-CONTAINING PROTEIN"/>
    <property type="match status" value="1"/>
</dbReference>
<evidence type="ECO:0000256" key="1">
    <source>
        <dbReference type="SAM" id="MobiDB-lite"/>
    </source>
</evidence>
<feature type="region of interest" description="Disordered" evidence="1">
    <location>
        <begin position="340"/>
        <end position="368"/>
    </location>
</feature>
<feature type="domain" description="DUF1985" evidence="2">
    <location>
        <begin position="95"/>
        <end position="226"/>
    </location>
</feature>
<name>A0AA38TN12_9ASTR</name>
<dbReference type="EMBL" id="JARYMX010000003">
    <property type="protein sequence ID" value="KAJ9557071.1"/>
    <property type="molecule type" value="Genomic_DNA"/>
</dbReference>
<feature type="compositionally biased region" description="Basic and acidic residues" evidence="1">
    <location>
        <begin position="341"/>
        <end position="368"/>
    </location>
</feature>
<evidence type="ECO:0000313" key="4">
    <source>
        <dbReference type="Proteomes" id="UP001172457"/>
    </source>
</evidence>